<dbReference type="STRING" id="675120.N1PHD1"/>
<dbReference type="EMBL" id="KB446542">
    <property type="protein sequence ID" value="EME41549.1"/>
    <property type="molecule type" value="Genomic_DNA"/>
</dbReference>
<feature type="region of interest" description="Disordered" evidence="1">
    <location>
        <begin position="80"/>
        <end position="108"/>
    </location>
</feature>
<evidence type="ECO:0000313" key="2">
    <source>
        <dbReference type="EMBL" id="EME41549.1"/>
    </source>
</evidence>
<proteinExistence type="predicted"/>
<evidence type="ECO:0000313" key="3">
    <source>
        <dbReference type="Proteomes" id="UP000016933"/>
    </source>
</evidence>
<accession>N1PHD1</accession>
<protein>
    <recommendedName>
        <fullName evidence="4">CSN8/PSMD8/EIF3K domain-containing protein</fullName>
    </recommendedName>
</protein>
<dbReference type="Gene3D" id="1.25.40.990">
    <property type="match status" value="1"/>
</dbReference>
<evidence type="ECO:0008006" key="4">
    <source>
        <dbReference type="Google" id="ProtNLM"/>
    </source>
</evidence>
<dbReference type="Proteomes" id="UP000016933">
    <property type="component" value="Unassembled WGS sequence"/>
</dbReference>
<dbReference type="PANTHER" id="PTHR39398">
    <property type="entry name" value="YALI0F14311P"/>
    <property type="match status" value="1"/>
</dbReference>
<dbReference type="HOGENOM" id="CLU_055649_0_0_1"/>
<dbReference type="AlphaFoldDB" id="N1PHD1"/>
<dbReference type="OMA" id="WTWEKLV"/>
<dbReference type="PANTHER" id="PTHR39398:SF1">
    <property type="entry name" value="CSN8_PSMD8_EIF3K DOMAIN-CONTAINING PROTEIN"/>
    <property type="match status" value="1"/>
</dbReference>
<sequence>MTSSVRPQARRAASGAWNRFKQMPQDSLDHYGLPSKGEMRLHDPKIQESYYTKIVERYLRFCATEDLDTAFNSLALTSNVSRSASGPPSARYGPGSRPPLAHRASSAENSNDLPNILLAMRKLREGIFATRRRDDFAQRAYMFITHASILARSWEHYKPALDYLLYEIHPQTPLSPTELQEFVGYRILDLACRQNELLEAFAVKLHFKHRERRVNVVLQAVVHTDWVKFWRMRRSVDGYQRSVMEFAVGEMRMHALKCLGKGYMQADRAFVEKCGDTVWEELVSRDGVGWVLQDDGRVMIRKPKPK</sequence>
<reference evidence="2 3" key="2">
    <citation type="journal article" date="2012" name="PLoS Pathog.">
        <title>Diverse lifestyles and strategies of plant pathogenesis encoded in the genomes of eighteen Dothideomycetes fungi.</title>
        <authorList>
            <person name="Ohm R.A."/>
            <person name="Feau N."/>
            <person name="Henrissat B."/>
            <person name="Schoch C.L."/>
            <person name="Horwitz B.A."/>
            <person name="Barry K.W."/>
            <person name="Condon B.J."/>
            <person name="Copeland A.C."/>
            <person name="Dhillon B."/>
            <person name="Glaser F."/>
            <person name="Hesse C.N."/>
            <person name="Kosti I."/>
            <person name="LaButti K."/>
            <person name="Lindquist E.A."/>
            <person name="Lucas S."/>
            <person name="Salamov A.A."/>
            <person name="Bradshaw R.E."/>
            <person name="Ciuffetti L."/>
            <person name="Hamelin R.C."/>
            <person name="Kema G.H.J."/>
            <person name="Lawrence C."/>
            <person name="Scott J.A."/>
            <person name="Spatafora J.W."/>
            <person name="Turgeon B.G."/>
            <person name="de Wit P.J.G.M."/>
            <person name="Zhong S."/>
            <person name="Goodwin S.B."/>
            <person name="Grigoriev I.V."/>
        </authorList>
    </citation>
    <scope>NUCLEOTIDE SEQUENCE [LARGE SCALE GENOMIC DNA]</scope>
    <source>
        <strain evidence="3">NZE10 / CBS 128990</strain>
    </source>
</reference>
<reference evidence="3" key="1">
    <citation type="journal article" date="2012" name="PLoS Genet.">
        <title>The genomes of the fungal plant pathogens Cladosporium fulvum and Dothistroma septosporum reveal adaptation to different hosts and lifestyles but also signatures of common ancestry.</title>
        <authorList>
            <person name="de Wit P.J.G.M."/>
            <person name="van der Burgt A."/>
            <person name="Oekmen B."/>
            <person name="Stergiopoulos I."/>
            <person name="Abd-Elsalam K.A."/>
            <person name="Aerts A.L."/>
            <person name="Bahkali A.H."/>
            <person name="Beenen H.G."/>
            <person name="Chettri P."/>
            <person name="Cox M.P."/>
            <person name="Datema E."/>
            <person name="de Vries R.P."/>
            <person name="Dhillon B."/>
            <person name="Ganley A.R."/>
            <person name="Griffiths S.A."/>
            <person name="Guo Y."/>
            <person name="Hamelin R.C."/>
            <person name="Henrissat B."/>
            <person name="Kabir M.S."/>
            <person name="Jashni M.K."/>
            <person name="Kema G."/>
            <person name="Klaubauf S."/>
            <person name="Lapidus A."/>
            <person name="Levasseur A."/>
            <person name="Lindquist E."/>
            <person name="Mehrabi R."/>
            <person name="Ohm R.A."/>
            <person name="Owen T.J."/>
            <person name="Salamov A."/>
            <person name="Schwelm A."/>
            <person name="Schijlen E."/>
            <person name="Sun H."/>
            <person name="van den Burg H.A."/>
            <person name="van Ham R.C.H.J."/>
            <person name="Zhang S."/>
            <person name="Goodwin S.B."/>
            <person name="Grigoriev I.V."/>
            <person name="Collemare J."/>
            <person name="Bradshaw R.E."/>
        </authorList>
    </citation>
    <scope>NUCLEOTIDE SEQUENCE [LARGE SCALE GENOMIC DNA]</scope>
    <source>
        <strain evidence="3">NZE10 / CBS 128990</strain>
    </source>
</reference>
<dbReference type="OrthoDB" id="2100128at2759"/>
<keyword evidence="3" id="KW-1185">Reference proteome</keyword>
<organism evidence="2 3">
    <name type="scientific">Dothistroma septosporum (strain NZE10 / CBS 128990)</name>
    <name type="common">Red band needle blight fungus</name>
    <name type="synonym">Mycosphaerella pini</name>
    <dbReference type="NCBI Taxonomy" id="675120"/>
    <lineage>
        <taxon>Eukaryota</taxon>
        <taxon>Fungi</taxon>
        <taxon>Dikarya</taxon>
        <taxon>Ascomycota</taxon>
        <taxon>Pezizomycotina</taxon>
        <taxon>Dothideomycetes</taxon>
        <taxon>Dothideomycetidae</taxon>
        <taxon>Mycosphaerellales</taxon>
        <taxon>Mycosphaerellaceae</taxon>
        <taxon>Dothistroma</taxon>
    </lineage>
</organism>
<evidence type="ECO:0000256" key="1">
    <source>
        <dbReference type="SAM" id="MobiDB-lite"/>
    </source>
</evidence>
<dbReference type="eggNOG" id="ENOG502RXZN">
    <property type="taxonomic scope" value="Eukaryota"/>
</dbReference>
<name>N1PHD1_DOTSN</name>
<gene>
    <name evidence="2" type="ORF">DOTSEDRAFT_156474</name>
</gene>